<feature type="domain" description="LRAT" evidence="1">
    <location>
        <begin position="29"/>
        <end position="169"/>
    </location>
</feature>
<proteinExistence type="predicted"/>
<evidence type="ECO:0000259" key="1">
    <source>
        <dbReference type="PROSITE" id="PS51934"/>
    </source>
</evidence>
<reference evidence="2 3" key="1">
    <citation type="journal article" date="2021" name="Commun. Biol.">
        <title>The genome of Shorea leprosula (Dipterocarpaceae) highlights the ecological relevance of drought in aseasonal tropical rainforests.</title>
        <authorList>
            <person name="Ng K.K.S."/>
            <person name="Kobayashi M.J."/>
            <person name="Fawcett J.A."/>
            <person name="Hatakeyama M."/>
            <person name="Paape T."/>
            <person name="Ng C.H."/>
            <person name="Ang C.C."/>
            <person name="Tnah L.H."/>
            <person name="Lee C.T."/>
            <person name="Nishiyama T."/>
            <person name="Sese J."/>
            <person name="O'Brien M.J."/>
            <person name="Copetti D."/>
            <person name="Mohd Noor M.I."/>
            <person name="Ong R.C."/>
            <person name="Putra M."/>
            <person name="Sireger I.Z."/>
            <person name="Indrioko S."/>
            <person name="Kosugi Y."/>
            <person name="Izuno A."/>
            <person name="Isagi Y."/>
            <person name="Lee S.L."/>
            <person name="Shimizu K.K."/>
        </authorList>
    </citation>
    <scope>NUCLEOTIDE SEQUENCE [LARGE SCALE GENOMIC DNA]</scope>
    <source>
        <strain evidence="2">214</strain>
    </source>
</reference>
<gene>
    <name evidence="2" type="ORF">SLEP1_g36504</name>
</gene>
<name>A0AAV5KRP6_9ROSI</name>
<accession>A0AAV5KRP6</accession>
<protein>
    <recommendedName>
        <fullName evidence="1">LRAT domain-containing protein</fullName>
    </recommendedName>
</protein>
<dbReference type="PROSITE" id="PS51934">
    <property type="entry name" value="LRAT"/>
    <property type="match status" value="1"/>
</dbReference>
<comment type="caution">
    <text evidence="2">The sequence shown here is derived from an EMBL/GenBank/DDBJ whole genome shotgun (WGS) entry which is preliminary data.</text>
</comment>
<evidence type="ECO:0000313" key="3">
    <source>
        <dbReference type="Proteomes" id="UP001054252"/>
    </source>
</evidence>
<dbReference type="InterPro" id="IPR007053">
    <property type="entry name" value="LRAT_dom"/>
</dbReference>
<dbReference type="Gene3D" id="3.90.1720.10">
    <property type="entry name" value="endopeptidase domain like (from Nostoc punctiforme)"/>
    <property type="match status" value="1"/>
</dbReference>
<dbReference type="AlphaFoldDB" id="A0AAV5KRP6"/>
<dbReference type="EMBL" id="BPVZ01000075">
    <property type="protein sequence ID" value="GKV27319.1"/>
    <property type="molecule type" value="Genomic_DNA"/>
</dbReference>
<keyword evidence="3" id="KW-1185">Reference proteome</keyword>
<evidence type="ECO:0000313" key="2">
    <source>
        <dbReference type="EMBL" id="GKV27319.1"/>
    </source>
</evidence>
<dbReference type="Pfam" id="PF04970">
    <property type="entry name" value="LRAT"/>
    <property type="match status" value="1"/>
</dbReference>
<dbReference type="PANTHER" id="PTHR46137:SF1">
    <property type="entry name" value="LRAT DOMAIN-CONTAINING PROTEIN"/>
    <property type="match status" value="1"/>
</dbReference>
<dbReference type="Proteomes" id="UP001054252">
    <property type="component" value="Unassembled WGS sequence"/>
</dbReference>
<sequence length="214" mass="23231">MKQHQGQPEIATTNESRDIAVLAPGDHIYTVRRGRSFSHHGIYVGDDMVIHVQPPRLSYAKSSKEISSCPVECKKCGYKPDCDTGIIKTCLDCFLYGGSLYLYEYGVSDFRNKPSGSCCPSTASRTGDEVVMVAHNILETGSFGGYNFVANNCEDFAVFCKTGMGVSMQALEGFQAAARFLGVGRDEHEIGGLALYGAAKAIHAGINMIRKQLL</sequence>
<organism evidence="2 3">
    <name type="scientific">Rubroshorea leprosula</name>
    <dbReference type="NCBI Taxonomy" id="152421"/>
    <lineage>
        <taxon>Eukaryota</taxon>
        <taxon>Viridiplantae</taxon>
        <taxon>Streptophyta</taxon>
        <taxon>Embryophyta</taxon>
        <taxon>Tracheophyta</taxon>
        <taxon>Spermatophyta</taxon>
        <taxon>Magnoliopsida</taxon>
        <taxon>eudicotyledons</taxon>
        <taxon>Gunneridae</taxon>
        <taxon>Pentapetalae</taxon>
        <taxon>rosids</taxon>
        <taxon>malvids</taxon>
        <taxon>Malvales</taxon>
        <taxon>Dipterocarpaceae</taxon>
        <taxon>Rubroshorea</taxon>
    </lineage>
</organism>
<dbReference type="PANTHER" id="PTHR46137">
    <property type="entry name" value="OS05G0310600 PROTEIN"/>
    <property type="match status" value="1"/>
</dbReference>